<dbReference type="Proteomes" id="UP000252107">
    <property type="component" value="Unassembled WGS sequence"/>
</dbReference>
<evidence type="ECO:0000256" key="1">
    <source>
        <dbReference type="SAM" id="Phobius"/>
    </source>
</evidence>
<feature type="transmembrane region" description="Helical" evidence="1">
    <location>
        <begin position="52"/>
        <end position="68"/>
    </location>
</feature>
<dbReference type="AlphaFoldDB" id="A0A367RZE1"/>
<keyword evidence="1" id="KW-1133">Transmembrane helix</keyword>
<evidence type="ECO:0000313" key="3">
    <source>
        <dbReference type="Proteomes" id="UP000252107"/>
    </source>
</evidence>
<reference evidence="2" key="1">
    <citation type="submission" date="2016-04" db="EMBL/GenBank/DDBJ databases">
        <authorList>
            <person name="Tabuchi Yagui T.R."/>
        </authorList>
    </citation>
    <scope>NUCLEOTIDE SEQUENCE [LARGE SCALE GENOMIC DNA]</scope>
    <source>
        <strain evidence="2">NIES-26</strain>
    </source>
</reference>
<organism evidence="2 3">
    <name type="scientific">Nostoc minutum NIES-26</name>
    <dbReference type="NCBI Taxonomy" id="1844469"/>
    <lineage>
        <taxon>Bacteria</taxon>
        <taxon>Bacillati</taxon>
        <taxon>Cyanobacteriota</taxon>
        <taxon>Cyanophyceae</taxon>
        <taxon>Nostocales</taxon>
        <taxon>Nostocaceae</taxon>
        <taxon>Nostoc</taxon>
    </lineage>
</organism>
<comment type="caution">
    <text evidence="2">The sequence shown here is derived from an EMBL/GenBank/DDBJ whole genome shotgun (WGS) entry which is preliminary data.</text>
</comment>
<evidence type="ECO:0000313" key="2">
    <source>
        <dbReference type="EMBL" id="RCJ41073.1"/>
    </source>
</evidence>
<keyword evidence="1" id="KW-0812">Transmembrane</keyword>
<keyword evidence="3" id="KW-1185">Reference proteome</keyword>
<dbReference type="EMBL" id="LXQD01000027">
    <property type="protein sequence ID" value="RCJ41073.1"/>
    <property type="molecule type" value="Genomic_DNA"/>
</dbReference>
<keyword evidence="1" id="KW-0472">Membrane</keyword>
<accession>A0A367RZE1</accession>
<gene>
    <name evidence="2" type="ORF">A6770_36390</name>
</gene>
<sequence length="124" mass="14185">MNQSCLPPDDLPSTQTIRVSEILLRQLEEAIKKSFFLACDNMTRTLLCSCHWYFQINSGILILMVICYDMESYRNIMKTVPHFAEKLKHFSNTAKITVSSPVNKGIPWVLSIDNILPESDFPST</sequence>
<name>A0A367RZE1_9NOSO</name>
<protein>
    <submittedName>
        <fullName evidence="2">Uncharacterized protein</fullName>
    </submittedName>
</protein>
<proteinExistence type="predicted"/>